<protein>
    <submittedName>
        <fullName evidence="2">Uncharacterized protein</fullName>
    </submittedName>
</protein>
<feature type="transmembrane region" description="Helical" evidence="1">
    <location>
        <begin position="22"/>
        <end position="44"/>
    </location>
</feature>
<evidence type="ECO:0000313" key="3">
    <source>
        <dbReference type="Proteomes" id="UP001146351"/>
    </source>
</evidence>
<keyword evidence="1" id="KW-0472">Membrane</keyword>
<organism evidence="2 3">
    <name type="scientific">Penicillium capsulatum</name>
    <dbReference type="NCBI Taxonomy" id="69766"/>
    <lineage>
        <taxon>Eukaryota</taxon>
        <taxon>Fungi</taxon>
        <taxon>Dikarya</taxon>
        <taxon>Ascomycota</taxon>
        <taxon>Pezizomycotina</taxon>
        <taxon>Eurotiomycetes</taxon>
        <taxon>Eurotiomycetidae</taxon>
        <taxon>Eurotiales</taxon>
        <taxon>Aspergillaceae</taxon>
        <taxon>Penicillium</taxon>
    </lineage>
</organism>
<reference evidence="2" key="2">
    <citation type="journal article" date="2023" name="IMA Fungus">
        <title>Comparative genomic study of the Penicillium genus elucidates a diverse pangenome and 15 lateral gene transfer events.</title>
        <authorList>
            <person name="Petersen C."/>
            <person name="Sorensen T."/>
            <person name="Nielsen M.R."/>
            <person name="Sondergaard T.E."/>
            <person name="Sorensen J.L."/>
            <person name="Fitzpatrick D.A."/>
            <person name="Frisvad J.C."/>
            <person name="Nielsen K.L."/>
        </authorList>
    </citation>
    <scope>NUCLEOTIDE SEQUENCE</scope>
    <source>
        <strain evidence="2">IBT 21917</strain>
    </source>
</reference>
<keyword evidence="1" id="KW-1133">Transmembrane helix</keyword>
<keyword evidence="1" id="KW-0812">Transmembrane</keyword>
<accession>A0A9W9IFJ9</accession>
<gene>
    <name evidence="2" type="ORF">N7492_005320</name>
</gene>
<comment type="caution">
    <text evidence="2">The sequence shown here is derived from an EMBL/GenBank/DDBJ whole genome shotgun (WGS) entry which is preliminary data.</text>
</comment>
<sequence length="176" mass="19299">MAETHQADQSYDFDVDALPLQITVHNATVVLSSFLLATILAYLVSQLYRLRVHLPPLPRPLRSLLWVIFAEPRLASLPPIVSQTLRFMFFSAMTYLITWHLTTPNAPAKPSGRVVGGRATLTMSDGSTSTVTLSDAHAFSTFLASSLMDFATVRWTIKTQSQSSSATPTLSDAIDT</sequence>
<dbReference type="EMBL" id="JAPQKO010000003">
    <property type="protein sequence ID" value="KAJ5172727.1"/>
    <property type="molecule type" value="Genomic_DNA"/>
</dbReference>
<evidence type="ECO:0000313" key="2">
    <source>
        <dbReference type="EMBL" id="KAJ5172727.1"/>
    </source>
</evidence>
<evidence type="ECO:0000256" key="1">
    <source>
        <dbReference type="SAM" id="Phobius"/>
    </source>
</evidence>
<reference evidence="2" key="1">
    <citation type="submission" date="2022-11" db="EMBL/GenBank/DDBJ databases">
        <authorList>
            <person name="Petersen C."/>
        </authorList>
    </citation>
    <scope>NUCLEOTIDE SEQUENCE</scope>
    <source>
        <strain evidence="2">IBT 21917</strain>
    </source>
</reference>
<keyword evidence="3" id="KW-1185">Reference proteome</keyword>
<name>A0A9W9IFJ9_9EURO</name>
<dbReference type="Proteomes" id="UP001146351">
    <property type="component" value="Unassembled WGS sequence"/>
</dbReference>
<dbReference type="AlphaFoldDB" id="A0A9W9IFJ9"/>
<proteinExistence type="predicted"/>